<sequence length="89" mass="10154">MHLAYLSTGELPPPEVTMYETSRERHMRLSLSAAAAWKEVHDFMAKDPDMGDVKNQDLLFRLQSAADQAAWAYWENVDEEDANAEPDEV</sequence>
<dbReference type="EMBL" id="AP023189">
    <property type="protein sequence ID" value="BCG26484.1"/>
    <property type="molecule type" value="Genomic_DNA"/>
</dbReference>
<organism evidence="1 2">
    <name type="scientific">Pseudomonas tohonis</name>
    <dbReference type="NCBI Taxonomy" id="2725477"/>
    <lineage>
        <taxon>Bacteria</taxon>
        <taxon>Pseudomonadati</taxon>
        <taxon>Pseudomonadota</taxon>
        <taxon>Gammaproteobacteria</taxon>
        <taxon>Pseudomonadales</taxon>
        <taxon>Pseudomonadaceae</taxon>
        <taxon>Pseudomonas</taxon>
    </lineage>
</organism>
<evidence type="ECO:0000313" key="2">
    <source>
        <dbReference type="Proteomes" id="UP000509383"/>
    </source>
</evidence>
<gene>
    <name evidence="1" type="ORF">TUM18999_46750</name>
</gene>
<proteinExistence type="predicted"/>
<protein>
    <submittedName>
        <fullName evidence="1">Uncharacterized protein</fullName>
    </submittedName>
</protein>
<dbReference type="AlphaFoldDB" id="A0A6J4EBX7"/>
<reference evidence="1 2" key="1">
    <citation type="submission" date="2020-05" db="EMBL/GenBank/DDBJ databases">
        <title>Characterization of novel class B3 metallo-beta-lactamase from novel Pseudomonas species.</title>
        <authorList>
            <person name="Yamada K."/>
            <person name="Aoki K."/>
            <person name="Ishii Y."/>
        </authorList>
    </citation>
    <scope>NUCLEOTIDE SEQUENCE [LARGE SCALE GENOMIC DNA]</scope>
    <source>
        <strain evidence="1 2">TUM18999</strain>
    </source>
</reference>
<name>A0A6J4EBX7_9PSED</name>
<accession>A0A6J4EBX7</accession>
<dbReference type="KEGG" id="ptw:TUM18999_46750"/>
<dbReference type="Proteomes" id="UP000509383">
    <property type="component" value="Chromosome"/>
</dbReference>
<evidence type="ECO:0000313" key="1">
    <source>
        <dbReference type="EMBL" id="BCG26484.1"/>
    </source>
</evidence>